<keyword evidence="2" id="KW-1185">Reference proteome</keyword>
<evidence type="ECO:0008006" key="3">
    <source>
        <dbReference type="Google" id="ProtNLM"/>
    </source>
</evidence>
<dbReference type="PANTHER" id="PTHR42060">
    <property type="entry name" value="NHL REPEAT-CONTAINING PROTEIN-RELATED"/>
    <property type="match status" value="1"/>
</dbReference>
<sequence>MINYWFTMGPPHYGRRMRSSPIFRKGRPALPAVLTVSALTVGVSLTGTPARAATPPVSHARILAHLDLAAGAQPENIALEPDGSADLTYGFSGRVARVDRTGRVSVIAQVPIPADGDVPLTHGKIFLGGIVRLPGGARYVAVSTGTAQGTGVYRLRAGRAPVRVAALSPGAFLNGMAYDRRTRRLFVADSAQGRVWSLSPRGGAPAAWAGGSVLASRTAGGFGANGLKVRGGSVWVSNLDAGTLVHVPITRNGAAGRPAVAAKGLGPVDDFAFTGRGTAVLAAVNQENKVVLVDSRGTAKTVLTAADGLSNPTSVAVRGRTVYIADAAYFTRRDPNLLVARLRR</sequence>
<dbReference type="InterPro" id="IPR011042">
    <property type="entry name" value="6-blade_b-propeller_TolB-like"/>
</dbReference>
<gene>
    <name evidence="1" type="ORF">GCM10023196_103960</name>
</gene>
<reference evidence="2" key="1">
    <citation type="journal article" date="2019" name="Int. J. Syst. Evol. Microbiol.">
        <title>The Global Catalogue of Microorganisms (GCM) 10K type strain sequencing project: providing services to taxonomists for standard genome sequencing and annotation.</title>
        <authorList>
            <consortium name="The Broad Institute Genomics Platform"/>
            <consortium name="The Broad Institute Genome Sequencing Center for Infectious Disease"/>
            <person name="Wu L."/>
            <person name="Ma J."/>
        </authorList>
    </citation>
    <scope>NUCLEOTIDE SEQUENCE [LARGE SCALE GENOMIC DNA]</scope>
    <source>
        <strain evidence="2">JCM 17939</strain>
    </source>
</reference>
<proteinExistence type="predicted"/>
<dbReference type="EMBL" id="BAABHK010000030">
    <property type="protein sequence ID" value="GAA4640031.1"/>
    <property type="molecule type" value="Genomic_DNA"/>
</dbReference>
<evidence type="ECO:0000313" key="1">
    <source>
        <dbReference type="EMBL" id="GAA4640031.1"/>
    </source>
</evidence>
<protein>
    <recommendedName>
        <fullName evidence="3">SMP-30/Gluconolactonase/LRE-like region domain-containing protein</fullName>
    </recommendedName>
</protein>
<name>A0ABP8UTV5_9ACTN</name>
<organism evidence="1 2">
    <name type="scientific">Actinoallomurus vinaceus</name>
    <dbReference type="NCBI Taxonomy" id="1080074"/>
    <lineage>
        <taxon>Bacteria</taxon>
        <taxon>Bacillati</taxon>
        <taxon>Actinomycetota</taxon>
        <taxon>Actinomycetes</taxon>
        <taxon>Streptosporangiales</taxon>
        <taxon>Thermomonosporaceae</taxon>
        <taxon>Actinoallomurus</taxon>
    </lineage>
</organism>
<dbReference type="Gene3D" id="2.120.10.30">
    <property type="entry name" value="TolB, C-terminal domain"/>
    <property type="match status" value="1"/>
</dbReference>
<dbReference type="SUPFAM" id="SSF63829">
    <property type="entry name" value="Calcium-dependent phosphotriesterase"/>
    <property type="match status" value="1"/>
</dbReference>
<dbReference type="Proteomes" id="UP001501442">
    <property type="component" value="Unassembled WGS sequence"/>
</dbReference>
<comment type="caution">
    <text evidence="1">The sequence shown here is derived from an EMBL/GenBank/DDBJ whole genome shotgun (WGS) entry which is preliminary data.</text>
</comment>
<evidence type="ECO:0000313" key="2">
    <source>
        <dbReference type="Proteomes" id="UP001501442"/>
    </source>
</evidence>
<dbReference type="InterPro" id="IPR052998">
    <property type="entry name" value="Hetero-Diels-Alderase-like"/>
</dbReference>
<accession>A0ABP8UTV5</accession>
<dbReference type="PANTHER" id="PTHR42060:SF1">
    <property type="entry name" value="NHL REPEAT-CONTAINING PROTEIN"/>
    <property type="match status" value="1"/>
</dbReference>